<organism evidence="1">
    <name type="scientific">Lyngbya confervoides BDU141951</name>
    <dbReference type="NCBI Taxonomy" id="1574623"/>
    <lineage>
        <taxon>Bacteria</taxon>
        <taxon>Bacillati</taxon>
        <taxon>Cyanobacteriota</taxon>
        <taxon>Cyanophyceae</taxon>
        <taxon>Oscillatoriophycideae</taxon>
        <taxon>Oscillatoriales</taxon>
        <taxon>Microcoleaceae</taxon>
        <taxon>Lyngbya</taxon>
    </lineage>
</organism>
<proteinExistence type="predicted"/>
<sequence length="157" mass="17946">MRYLAKIERASFLGNTVLQPLARQVDEYLWETIPDHAVIETKVAASVGPGAIVLATVEQQDDQLQIVAIDDVVPWLLELLEQFLSQGITPDFLAQEAERAEQWRQSLTLESQEVERRALETAARRDEIQELERNLKVARAELEQREAELLARQQEAE</sequence>
<dbReference type="EMBL" id="JTHE02000003">
    <property type="protein sequence ID" value="NEV67154.1"/>
    <property type="molecule type" value="Genomic_DNA"/>
</dbReference>
<reference evidence="1" key="3">
    <citation type="submission" date="2020-02" db="EMBL/GenBank/DDBJ databases">
        <authorList>
            <person name="Sarangi A.N."/>
            <person name="Ghosh S."/>
            <person name="Mukherjee M."/>
            <person name="Tripathy S."/>
        </authorList>
    </citation>
    <scope>NUCLEOTIDE SEQUENCE</scope>
    <source>
        <strain evidence="1">BDU141951</strain>
    </source>
</reference>
<protein>
    <submittedName>
        <fullName evidence="1">Uncharacterized protein</fullName>
    </submittedName>
</protein>
<accession>A0A0C1YF20</accession>
<comment type="caution">
    <text evidence="1">The sequence shown here is derived from an EMBL/GenBank/DDBJ whole genome shotgun (WGS) entry which is preliminary data.</text>
</comment>
<gene>
    <name evidence="1" type="ORF">QQ91_008490</name>
</gene>
<reference evidence="1" key="1">
    <citation type="submission" date="2014-11" db="EMBL/GenBank/DDBJ databases">
        <authorList>
            <person name="Malar M.C."/>
            <person name="Sen D."/>
            <person name="Tripathy S."/>
        </authorList>
    </citation>
    <scope>NUCLEOTIDE SEQUENCE</scope>
    <source>
        <strain evidence="1">BDU141951</strain>
    </source>
</reference>
<dbReference type="AlphaFoldDB" id="A0A0C1YF20"/>
<evidence type="ECO:0000313" key="1">
    <source>
        <dbReference type="EMBL" id="NEV67154.1"/>
    </source>
</evidence>
<name>A0A0C1YF20_9CYAN</name>
<reference evidence="1" key="2">
    <citation type="journal article" date="2015" name="Genome Announc.">
        <title>Draft Genome Sequence of Filamentous Marine Cyanobacterium Lyngbya confervoides Strain BDU141951.</title>
        <authorList>
            <person name="Chandrababunaidu M.M."/>
            <person name="Sen D."/>
            <person name="Tripathy S."/>
        </authorList>
    </citation>
    <scope>NUCLEOTIDE SEQUENCE</scope>
    <source>
        <strain evidence="1">BDU141951</strain>
    </source>
</reference>